<evidence type="ECO:0000256" key="2">
    <source>
        <dbReference type="ARBA" id="ARBA00022679"/>
    </source>
</evidence>
<keyword evidence="2" id="KW-0808">Transferase</keyword>
<dbReference type="PANTHER" id="PTHR31642">
    <property type="entry name" value="TRICHOTHECENE 3-O-ACETYLTRANSFERASE"/>
    <property type="match status" value="1"/>
</dbReference>
<keyword evidence="6" id="KW-1185">Reference proteome</keyword>
<dbReference type="PANTHER" id="PTHR31642:SF168">
    <property type="entry name" value="GENOME ASSEMBLY, CHROMOSOME: II"/>
    <property type="match status" value="1"/>
</dbReference>
<dbReference type="GO" id="GO:0016747">
    <property type="term" value="F:acyltransferase activity, transferring groups other than amino-acyl groups"/>
    <property type="evidence" value="ECO:0000318"/>
    <property type="project" value="GO_Central"/>
</dbReference>
<sequence length="569" mass="61714">MGVARPLPPIQSKPDRSSPAMEVASPLLPVQSKPDRSATAMEVARSLPPIQSKPDRSPPAMEVASSPSPLPLPSKPDRSAPAMKVASSPLRVPSKPQRSAPGMEVASSPSPVPVPSKPDRPAPAIEVQVLSSKLVRPAASTDAAVDAGLEYVPLSVFDRVTYQIQMAIIYVFAPPSPSTAALEKGLAAALARYRGFAGQLGEAPGGGPAVLLNDHGARVVEACVDADLVDVAPPMPKPELLLLHPNLEEGMDEVVVLQLTRFRCGSLAVGFTSNHAVTDGRGTSNFLVAWGRATRGVDMGLPPVYNHDELFKSRSVPRVEFDHRNREYYMPVPPLPTKVGSDADGKIKKNIVIHKAHFTKDWIARLRASASEGRGRPFSRFQSILAHLWRATTRARGLRHNETSKIRLSVDGRDRLGVPAEYAGNLVLWAFPQATAGDLLNRPLKYAAQTIHDEVARVADAEYFRSFVDFTSSGVIEEEGLAPSAALNLREVLCPDLEVHSWLTFPFYDLDFGTGTPSYIMPSYFPFEGLIFLMPSYIGDGSVDAFVPVFQHNLEAFKQCVYSIDDLHA</sequence>
<evidence type="ECO:0000256" key="1">
    <source>
        <dbReference type="ARBA" id="ARBA00009861"/>
    </source>
</evidence>
<reference evidence="5" key="3">
    <citation type="submission" date="2022-01" db="UniProtKB">
        <authorList>
            <consortium name="EnsemblPlants"/>
        </authorList>
    </citation>
    <scope>IDENTIFICATION</scope>
    <source>
        <strain evidence="5">subsp. vulgare</strain>
    </source>
</reference>
<evidence type="ECO:0000256" key="3">
    <source>
        <dbReference type="ARBA" id="ARBA00023315"/>
    </source>
</evidence>
<dbReference type="Gene3D" id="3.30.559.10">
    <property type="entry name" value="Chloramphenicol acetyltransferase-like domain"/>
    <property type="match status" value="2"/>
</dbReference>
<dbReference type="Gramene" id="HORVU.MOREX.r2.2HG0080330.1">
    <property type="protein sequence ID" value="HORVU.MOREX.r2.2HG0080330.1"/>
    <property type="gene ID" value="HORVU.MOREX.r2.2HG0080330"/>
</dbReference>
<dbReference type="SMR" id="A0A8I6W8Z7"/>
<feature type="region of interest" description="Disordered" evidence="4">
    <location>
        <begin position="1"/>
        <end position="120"/>
    </location>
</feature>
<evidence type="ECO:0000313" key="5">
    <source>
        <dbReference type="EnsemblPlants" id="HORVU.MOREX.r3.2HG0097350.1"/>
    </source>
</evidence>
<proteinExistence type="inferred from homology"/>
<reference evidence="6" key="1">
    <citation type="journal article" date="2012" name="Nature">
        <title>A physical, genetic and functional sequence assembly of the barley genome.</title>
        <authorList>
            <consortium name="The International Barley Genome Sequencing Consortium"/>
            <person name="Mayer K.F."/>
            <person name="Waugh R."/>
            <person name="Brown J.W."/>
            <person name="Schulman A."/>
            <person name="Langridge P."/>
            <person name="Platzer M."/>
            <person name="Fincher G.B."/>
            <person name="Muehlbauer G.J."/>
            <person name="Sato K."/>
            <person name="Close T.J."/>
            <person name="Wise R.P."/>
            <person name="Stein N."/>
        </authorList>
    </citation>
    <scope>NUCLEOTIDE SEQUENCE [LARGE SCALE GENOMIC DNA]</scope>
    <source>
        <strain evidence="6">cv. Morex</strain>
    </source>
</reference>
<dbReference type="InterPro" id="IPR023213">
    <property type="entry name" value="CAT-like_dom_sf"/>
</dbReference>
<name>A0A8I6W8Z7_HORVV</name>
<dbReference type="Proteomes" id="UP000011116">
    <property type="component" value="Chromosome 2H"/>
</dbReference>
<reference evidence="5" key="2">
    <citation type="submission" date="2020-10" db="EMBL/GenBank/DDBJ databases">
        <authorList>
            <person name="Scholz U."/>
            <person name="Mascher M."/>
            <person name="Fiebig A."/>
        </authorList>
    </citation>
    <scope>NUCLEOTIDE SEQUENCE [LARGE SCALE GENOMIC DNA]</scope>
    <source>
        <strain evidence="5">cv. Morex</strain>
    </source>
</reference>
<dbReference type="Pfam" id="PF02458">
    <property type="entry name" value="Transferase"/>
    <property type="match status" value="1"/>
</dbReference>
<evidence type="ECO:0000256" key="4">
    <source>
        <dbReference type="SAM" id="MobiDB-lite"/>
    </source>
</evidence>
<feature type="compositionally biased region" description="Pro residues" evidence="4">
    <location>
        <begin position="1"/>
        <end position="11"/>
    </location>
</feature>
<accession>A0A8I6W8Z7</accession>
<dbReference type="Gramene" id="HORVU.MOREX.r3.2HG0097350.1">
    <property type="protein sequence ID" value="HORVU.MOREX.r3.2HG0097350.1"/>
    <property type="gene ID" value="HORVU.MOREX.r3.2HG0097350"/>
</dbReference>
<organism evidence="5 6">
    <name type="scientific">Hordeum vulgare subsp. vulgare</name>
    <name type="common">Domesticated barley</name>
    <dbReference type="NCBI Taxonomy" id="112509"/>
    <lineage>
        <taxon>Eukaryota</taxon>
        <taxon>Viridiplantae</taxon>
        <taxon>Streptophyta</taxon>
        <taxon>Embryophyta</taxon>
        <taxon>Tracheophyta</taxon>
        <taxon>Spermatophyta</taxon>
        <taxon>Magnoliopsida</taxon>
        <taxon>Liliopsida</taxon>
        <taxon>Poales</taxon>
        <taxon>Poaceae</taxon>
        <taxon>BOP clade</taxon>
        <taxon>Pooideae</taxon>
        <taxon>Triticodae</taxon>
        <taxon>Triticeae</taxon>
        <taxon>Hordeinae</taxon>
        <taxon>Hordeum</taxon>
    </lineage>
</organism>
<protein>
    <submittedName>
        <fullName evidence="5">Uncharacterized protein</fullName>
    </submittedName>
</protein>
<dbReference type="EnsemblPlants" id="HORVU.MOREX.r3.2HG0097350.1">
    <property type="protein sequence ID" value="HORVU.MOREX.r3.2HG0097350.1"/>
    <property type="gene ID" value="HORVU.MOREX.r3.2HG0097350"/>
</dbReference>
<keyword evidence="3" id="KW-0012">Acyltransferase</keyword>
<evidence type="ECO:0000313" key="6">
    <source>
        <dbReference type="Proteomes" id="UP000011116"/>
    </source>
</evidence>
<comment type="similarity">
    <text evidence="1">Belongs to the plant acyltransferase family.</text>
</comment>
<dbReference type="InterPro" id="IPR050317">
    <property type="entry name" value="Plant_Fungal_Acyltransferase"/>
</dbReference>
<dbReference type="AlphaFoldDB" id="A0A8I6W8Z7"/>
<dbReference type="FunFam" id="3.30.559.10:FF:000008">
    <property type="entry name" value="Tryptamine hydroxycinnamoyl transferase"/>
    <property type="match status" value="1"/>
</dbReference>